<evidence type="ECO:0000259" key="3">
    <source>
        <dbReference type="PROSITE" id="PS51459"/>
    </source>
</evidence>
<comment type="caution">
    <text evidence="5">The sequence shown here is derived from an EMBL/GenBank/DDBJ whole genome shotgun (WGS) entry which is preliminary data.</text>
</comment>
<dbReference type="SUPFAM" id="SSF140931">
    <property type="entry name" value="Fic-like"/>
    <property type="match status" value="1"/>
</dbReference>
<reference evidence="4 7" key="2">
    <citation type="submission" date="2020-08" db="EMBL/GenBank/DDBJ databases">
        <title>Genomic Encyclopedia of Type Strains, Phase III (KMG-III): the genomes of soil and plant-associated and newly described type strains.</title>
        <authorList>
            <person name="Whitman W."/>
        </authorList>
    </citation>
    <scope>NUCLEOTIDE SEQUENCE [LARGE SCALE GENOMIC DNA]</scope>
    <source>
        <strain evidence="4 7">CECT 4113</strain>
    </source>
</reference>
<evidence type="ECO:0000256" key="1">
    <source>
        <dbReference type="PIRSR" id="PIRSR640198-1"/>
    </source>
</evidence>
<dbReference type="PANTHER" id="PTHR13504">
    <property type="entry name" value="FIDO DOMAIN-CONTAINING PROTEIN DDB_G0283145"/>
    <property type="match status" value="1"/>
</dbReference>
<evidence type="ECO:0000313" key="7">
    <source>
        <dbReference type="Proteomes" id="UP000518315"/>
    </source>
</evidence>
<feature type="binding site" evidence="2">
    <location>
        <begin position="226"/>
        <end position="233"/>
    </location>
    <ligand>
        <name>ATP</name>
        <dbReference type="ChEBI" id="CHEBI:30616"/>
    </ligand>
</feature>
<reference evidence="5 6" key="1">
    <citation type="submission" date="2018-11" db="EMBL/GenBank/DDBJ databases">
        <authorList>
            <person name="Huo Y."/>
        </authorList>
    </citation>
    <scope>NUCLEOTIDE SEQUENCE [LARGE SCALE GENOMIC DNA]</scope>
    <source>
        <strain evidence="5 6">DSM 30132</strain>
    </source>
</reference>
<dbReference type="Proteomes" id="UP000518315">
    <property type="component" value="Unassembled WGS sequence"/>
</dbReference>
<accession>A0A427N3G3</accession>
<evidence type="ECO:0000313" key="5">
    <source>
        <dbReference type="EMBL" id="RSB81413.1"/>
    </source>
</evidence>
<keyword evidence="2" id="KW-0547">Nucleotide-binding</keyword>
<feature type="active site" evidence="1">
    <location>
        <position position="222"/>
    </location>
</feature>
<dbReference type="OrthoDB" id="9813719at2"/>
<dbReference type="Pfam" id="PF02661">
    <property type="entry name" value="Fic"/>
    <property type="match status" value="1"/>
</dbReference>
<dbReference type="InterPro" id="IPR003812">
    <property type="entry name" value="Fido"/>
</dbReference>
<sequence>MNRNDLSEAVRQTLRRFAEPYNAHYGVVPPAPTEDSVPLQGVAVPVGEAHAALREAAIIAANLPDNYLLSRIPMRKEALSSSSIEGTNSTLDELLLVEEDGHASEAASQVRDYAIALETVVPLAKERGTSIFDLGLISDLHTSTMKSDSEYRDPLGSFRNRVVWIGGGGDISRSTYNPPPPAFVHSCMEDHVHYLHGDGMQTMNQDFITRMAIAHAHFEGVHPFRDGNGRVGRLLLPVMMAAEGYEPVYLSPFIEDNKQRYYDSLKAAQQRMDYSPLTVFMANAIRDSVHELKRLRADLAELRNDWLTRDNFREGSAARRALEVLHEYPVLTVGRLAGLLAVSFPAASGAMAKLVESGILEEKTGYARNRIFSAHEAVKLLNRPFGEYEEVIPLNFRT</sequence>
<gene>
    <name evidence="5" type="ORF">EFD55_09185</name>
    <name evidence="4" type="ORF">FHS26_003142</name>
</gene>
<protein>
    <submittedName>
        <fullName evidence="5">Fic family protein</fullName>
    </submittedName>
</protein>
<dbReference type="Pfam" id="PF13784">
    <property type="entry name" value="Fic_N"/>
    <property type="match status" value="1"/>
</dbReference>
<dbReference type="EMBL" id="RJJT01000005">
    <property type="protein sequence ID" value="RSB81413.1"/>
    <property type="molecule type" value="Genomic_DNA"/>
</dbReference>
<dbReference type="Proteomes" id="UP000277279">
    <property type="component" value="Unassembled WGS sequence"/>
</dbReference>
<evidence type="ECO:0000256" key="2">
    <source>
        <dbReference type="PIRSR" id="PIRSR640198-2"/>
    </source>
</evidence>
<dbReference type="GO" id="GO:0005524">
    <property type="term" value="F:ATP binding"/>
    <property type="evidence" value="ECO:0007669"/>
    <property type="project" value="UniProtKB-KW"/>
</dbReference>
<dbReference type="InterPro" id="IPR036597">
    <property type="entry name" value="Fido-like_dom_sf"/>
</dbReference>
<dbReference type="InterPro" id="IPR025758">
    <property type="entry name" value="Fic/DOC_N"/>
</dbReference>
<dbReference type="InterPro" id="IPR040198">
    <property type="entry name" value="Fido_containing"/>
</dbReference>
<feature type="domain" description="Fido" evidence="3">
    <location>
        <begin position="132"/>
        <end position="283"/>
    </location>
</feature>
<keyword evidence="7" id="KW-1185">Reference proteome</keyword>
<evidence type="ECO:0000313" key="4">
    <source>
        <dbReference type="EMBL" id="MBB3135397.1"/>
    </source>
</evidence>
<dbReference type="EMBL" id="JACHXH010000010">
    <property type="protein sequence ID" value="MBB3135397.1"/>
    <property type="molecule type" value="Genomic_DNA"/>
</dbReference>
<organism evidence="5 6">
    <name type="scientific">Rhizobium pisi</name>
    <dbReference type="NCBI Taxonomy" id="574561"/>
    <lineage>
        <taxon>Bacteria</taxon>
        <taxon>Pseudomonadati</taxon>
        <taxon>Pseudomonadota</taxon>
        <taxon>Alphaproteobacteria</taxon>
        <taxon>Hyphomicrobiales</taxon>
        <taxon>Rhizobiaceae</taxon>
        <taxon>Rhizobium/Agrobacterium group</taxon>
        <taxon>Rhizobium</taxon>
    </lineage>
</organism>
<feature type="binding site" evidence="2">
    <location>
        <begin position="261"/>
        <end position="262"/>
    </location>
    <ligand>
        <name>ATP</name>
        <dbReference type="ChEBI" id="CHEBI:30616"/>
    </ligand>
</feature>
<proteinExistence type="predicted"/>
<dbReference type="PROSITE" id="PS51459">
    <property type="entry name" value="FIDO"/>
    <property type="match status" value="1"/>
</dbReference>
<dbReference type="Gene3D" id="1.10.3290.10">
    <property type="entry name" value="Fido-like domain"/>
    <property type="match status" value="1"/>
</dbReference>
<dbReference type="InterPro" id="IPR036390">
    <property type="entry name" value="WH_DNA-bd_sf"/>
</dbReference>
<dbReference type="RefSeq" id="WP_125844482.1">
    <property type="nucleotide sequence ID" value="NZ_JACHXH010000010.1"/>
</dbReference>
<dbReference type="SUPFAM" id="SSF46785">
    <property type="entry name" value="Winged helix' DNA-binding domain"/>
    <property type="match status" value="1"/>
</dbReference>
<dbReference type="AlphaFoldDB" id="A0A427N3G3"/>
<dbReference type="PANTHER" id="PTHR13504:SF38">
    <property type="entry name" value="FIDO DOMAIN-CONTAINING PROTEIN"/>
    <property type="match status" value="1"/>
</dbReference>
<evidence type="ECO:0000313" key="6">
    <source>
        <dbReference type="Proteomes" id="UP000277279"/>
    </source>
</evidence>
<name>A0A427N3G3_9HYPH</name>
<keyword evidence="2" id="KW-0067">ATP-binding</keyword>